<dbReference type="SMART" id="SM00093">
    <property type="entry name" value="SERPIN"/>
    <property type="match status" value="1"/>
</dbReference>
<keyword evidence="1" id="KW-0646">Protease inhibitor</keyword>
<accession>A0A8M1KD20</accession>
<dbReference type="GO" id="GO:0005615">
    <property type="term" value="C:extracellular space"/>
    <property type="evidence" value="ECO:0007669"/>
    <property type="project" value="InterPro"/>
</dbReference>
<keyword evidence="2" id="KW-0722">Serine protease inhibitor</keyword>
<keyword evidence="5" id="KW-1185">Reference proteome</keyword>
<dbReference type="FunFam" id="3.30.497.10:FF:000001">
    <property type="entry name" value="Serine protease inhibitor"/>
    <property type="match status" value="1"/>
</dbReference>
<dbReference type="KEGG" id="char:122129530"/>
<reference evidence="6" key="1">
    <citation type="submission" date="2025-08" db="UniProtKB">
        <authorList>
            <consortium name="RefSeq"/>
        </authorList>
    </citation>
    <scope>IDENTIFICATION</scope>
</reference>
<evidence type="ECO:0000313" key="5">
    <source>
        <dbReference type="Proteomes" id="UP000515152"/>
    </source>
</evidence>
<dbReference type="OrthoDB" id="671595at2759"/>
<protein>
    <submittedName>
        <fullName evidence="6">Leukocyte elastase inhibitor-like</fullName>
    </submittedName>
</protein>
<dbReference type="InterPro" id="IPR023796">
    <property type="entry name" value="Serpin_dom"/>
</dbReference>
<evidence type="ECO:0000256" key="2">
    <source>
        <dbReference type="ARBA" id="ARBA00022900"/>
    </source>
</evidence>
<dbReference type="PANTHER" id="PTHR11461:SF204">
    <property type="entry name" value="SERPIN B6"/>
    <property type="match status" value="1"/>
</dbReference>
<gene>
    <name evidence="6" type="primary">LOC122129530</name>
</gene>
<dbReference type="AlphaFoldDB" id="A0A8M1KD20"/>
<dbReference type="InterPro" id="IPR000215">
    <property type="entry name" value="Serpin_fam"/>
</dbReference>
<proteinExistence type="inferred from homology"/>
<comment type="similarity">
    <text evidence="3">Belongs to the serpin family.</text>
</comment>
<dbReference type="RefSeq" id="XP_042560390.1">
    <property type="nucleotide sequence ID" value="XM_042704456.1"/>
</dbReference>
<dbReference type="PANTHER" id="PTHR11461">
    <property type="entry name" value="SERINE PROTEASE INHIBITOR, SERPIN"/>
    <property type="match status" value="1"/>
</dbReference>
<evidence type="ECO:0000313" key="6">
    <source>
        <dbReference type="RefSeq" id="XP_042560390.1"/>
    </source>
</evidence>
<name>A0A8M1KD20_CLUHA</name>
<dbReference type="Proteomes" id="UP000515152">
    <property type="component" value="Unplaced"/>
</dbReference>
<sequence length="260" mass="29360">MEALAAANANFSLELFKKITEITKAKNTGNVFYSPLSISSALAMVSLGAKGNTEVQILETLNLNKVEGDVHVGFNKLFAELNKEGAPYALSLANRLYGEKTYKFVEKFLADTKTLYLAELEEVDFISNAEAARVKINKWVEKKTQEKIKDLLAKGILDCDTRLVLVNALYFKGDWEMKFYRGNTTEVQFKINKNESKPVQMMQQTAGFSLTYVPDVDCQILELPYEGKDMSMLIMLPNNMEDNTTGLEKLEQMLTYDKLV</sequence>
<dbReference type="GeneID" id="122129530"/>
<dbReference type="Pfam" id="PF00079">
    <property type="entry name" value="Serpin"/>
    <property type="match status" value="1"/>
</dbReference>
<dbReference type="GO" id="GO:0004867">
    <property type="term" value="F:serine-type endopeptidase inhibitor activity"/>
    <property type="evidence" value="ECO:0007669"/>
    <property type="project" value="UniProtKB-KW"/>
</dbReference>
<organism evidence="5 6">
    <name type="scientific">Clupea harengus</name>
    <name type="common">Atlantic herring</name>
    <dbReference type="NCBI Taxonomy" id="7950"/>
    <lineage>
        <taxon>Eukaryota</taxon>
        <taxon>Metazoa</taxon>
        <taxon>Chordata</taxon>
        <taxon>Craniata</taxon>
        <taxon>Vertebrata</taxon>
        <taxon>Euteleostomi</taxon>
        <taxon>Actinopterygii</taxon>
        <taxon>Neopterygii</taxon>
        <taxon>Teleostei</taxon>
        <taxon>Clupei</taxon>
        <taxon>Clupeiformes</taxon>
        <taxon>Clupeoidei</taxon>
        <taxon>Clupeidae</taxon>
        <taxon>Clupea</taxon>
    </lineage>
</organism>
<evidence type="ECO:0000256" key="3">
    <source>
        <dbReference type="RuleBase" id="RU000411"/>
    </source>
</evidence>
<feature type="domain" description="Serpin" evidence="4">
    <location>
        <begin position="13"/>
        <end position="258"/>
    </location>
</feature>
<evidence type="ECO:0000256" key="1">
    <source>
        <dbReference type="ARBA" id="ARBA00022690"/>
    </source>
</evidence>
<evidence type="ECO:0000259" key="4">
    <source>
        <dbReference type="SMART" id="SM00093"/>
    </source>
</evidence>
<feature type="non-terminal residue" evidence="6">
    <location>
        <position position="260"/>
    </location>
</feature>